<evidence type="ECO:0000313" key="3">
    <source>
        <dbReference type="Proteomes" id="UP000307173"/>
    </source>
</evidence>
<protein>
    <recommendedName>
        <fullName evidence="1">Sigma-54 factor interaction domain-containing protein</fullName>
    </recommendedName>
</protein>
<dbReference type="OrthoDB" id="6362633at2759"/>
<accession>A0A4T0X478</accession>
<name>A0A4T0X478_9ASCO</name>
<organism evidence="2 3">
    <name type="scientific">Pichia inconspicua</name>
    <dbReference type="NCBI Taxonomy" id="52247"/>
    <lineage>
        <taxon>Eukaryota</taxon>
        <taxon>Fungi</taxon>
        <taxon>Dikarya</taxon>
        <taxon>Ascomycota</taxon>
        <taxon>Saccharomycotina</taxon>
        <taxon>Pichiomycetes</taxon>
        <taxon>Pichiales</taxon>
        <taxon>Pichiaceae</taxon>
        <taxon>Pichia</taxon>
    </lineage>
</organism>
<dbReference type="SUPFAM" id="SSF52540">
    <property type="entry name" value="P-loop containing nucleoside triphosphate hydrolases"/>
    <property type="match status" value="1"/>
</dbReference>
<dbReference type="STRING" id="52247.A0A4T0X478"/>
<dbReference type="EMBL" id="SELW01000170">
    <property type="protein sequence ID" value="TID30199.1"/>
    <property type="molecule type" value="Genomic_DNA"/>
</dbReference>
<gene>
    <name evidence="2" type="ORF">CANINC_001206</name>
</gene>
<comment type="caution">
    <text evidence="2">The sequence shown here is derived from an EMBL/GenBank/DDBJ whole genome shotgun (WGS) entry which is preliminary data.</text>
</comment>
<dbReference type="Gene3D" id="3.40.50.300">
    <property type="entry name" value="P-loop containing nucleotide triphosphate hydrolases"/>
    <property type="match status" value="2"/>
</dbReference>
<feature type="domain" description="Sigma-54 factor interaction" evidence="1">
    <location>
        <begin position="6"/>
        <end position="59"/>
    </location>
</feature>
<keyword evidence="3" id="KW-1185">Reference proteome</keyword>
<reference evidence="2 3" key="1">
    <citation type="journal article" date="2019" name="Front. Genet.">
        <title>Whole-Genome Sequencing of the Opportunistic Yeast Pathogen Candida inconspicua Uncovers Its Hybrid Origin.</title>
        <authorList>
            <person name="Mixao V."/>
            <person name="Hansen A.P."/>
            <person name="Saus E."/>
            <person name="Boekhout T."/>
            <person name="Lass-Florl C."/>
            <person name="Gabaldon T."/>
        </authorList>
    </citation>
    <scope>NUCLEOTIDE SEQUENCE [LARGE SCALE GENOMIC DNA]</scope>
    <source>
        <strain evidence="2 3">CBS 180</strain>
    </source>
</reference>
<dbReference type="GO" id="GO:0006355">
    <property type="term" value="P:regulation of DNA-templated transcription"/>
    <property type="evidence" value="ECO:0007669"/>
    <property type="project" value="InterPro"/>
</dbReference>
<dbReference type="GO" id="GO:0005524">
    <property type="term" value="F:ATP binding"/>
    <property type="evidence" value="ECO:0007669"/>
    <property type="project" value="InterPro"/>
</dbReference>
<dbReference type="PANTHER" id="PTHR10285">
    <property type="entry name" value="URIDINE KINASE"/>
    <property type="match status" value="1"/>
</dbReference>
<dbReference type="InterPro" id="IPR002078">
    <property type="entry name" value="Sigma_54_int"/>
</dbReference>
<proteinExistence type="predicted"/>
<sequence>MTQIEQLAEELISCANVTDQRVVVLIYGPPGSGKSTVAEKLVELINRNTIDVPAINCSTSKPFKVYTGFGGTQTQICEYRNEPISNENKIPAAIHLKMDGFHLPLAKLTNELITRRGCHESFDSKLVVRLCELLANNEWSSLSIPDFDHQKKDPVNPGIRLNAASKIVVFEGLYLMLDVPPWNDIPKMVSELKGDKYPIKVVKINGGDTNELAERVAKRHYNCGLVKSYEEGLERYYANDIHNANLVISNSIESLTDYVVDNTKHI</sequence>
<dbReference type="InterPro" id="IPR027417">
    <property type="entry name" value="P-loop_NTPase"/>
</dbReference>
<dbReference type="Pfam" id="PF00158">
    <property type="entry name" value="Sigma54_activat"/>
    <property type="match status" value="1"/>
</dbReference>
<evidence type="ECO:0000259" key="1">
    <source>
        <dbReference type="Pfam" id="PF00158"/>
    </source>
</evidence>
<dbReference type="AlphaFoldDB" id="A0A4T0X478"/>
<evidence type="ECO:0000313" key="2">
    <source>
        <dbReference type="EMBL" id="TID30199.1"/>
    </source>
</evidence>
<dbReference type="Proteomes" id="UP000307173">
    <property type="component" value="Unassembled WGS sequence"/>
</dbReference>